<sequence length="499" mass="53914">MDITFFGKFGSKDAQRRLDTEKIARRHRDENKAHVTSTTATTTTATSGVGAAPLAMRDGQAALPKSASVSSSGPSKALLYSTAYGFPLGNGPQGNENRPPGITPEEFTEDDDEEPDQQYTPTPAPRRGIPKSKTMSVFSNLTHSFSRGSIRSSFMASNSSNSNRTSTASLTSSSIPAETPTKPSFTSLRRLSRKSLEPILSSPQNNEEEPAAPTTAIKHPAPLPDNPRLVTTEMPSSYWAGRFAALNDRFHSELLGQHNLNLIIEAHAATSTYRAREQAQDSASADLDTGLNNPSMSVYAATRIMPPSTQPTSTMPHSATTSAILPRTDNTDSLTWLNPTSTAHLRLGKDRDRVVSNNTQTRAVAMRKLILADATALTDDTNRARRVFLHLDALCVTDAARRSLHTWQQGYARQMQAPTLLPRGGTMRDAHYKRLSASAFRFVKAAASGSIGGGSGAARKSSGGEGLRERGFSFGEGFRFAYGRGGEEGDCEEEEEEDE</sequence>
<feature type="region of interest" description="Disordered" evidence="1">
    <location>
        <begin position="448"/>
        <end position="499"/>
    </location>
</feature>
<reference evidence="2" key="1">
    <citation type="journal article" date="2023" name="Mol. Phylogenet. Evol.">
        <title>Genome-scale phylogeny and comparative genomics of the fungal order Sordariales.</title>
        <authorList>
            <person name="Hensen N."/>
            <person name="Bonometti L."/>
            <person name="Westerberg I."/>
            <person name="Brannstrom I.O."/>
            <person name="Guillou S."/>
            <person name="Cros-Aarteil S."/>
            <person name="Calhoun S."/>
            <person name="Haridas S."/>
            <person name="Kuo A."/>
            <person name="Mondo S."/>
            <person name="Pangilinan J."/>
            <person name="Riley R."/>
            <person name="LaButti K."/>
            <person name="Andreopoulos B."/>
            <person name="Lipzen A."/>
            <person name="Chen C."/>
            <person name="Yan M."/>
            <person name="Daum C."/>
            <person name="Ng V."/>
            <person name="Clum A."/>
            <person name="Steindorff A."/>
            <person name="Ohm R.A."/>
            <person name="Martin F."/>
            <person name="Silar P."/>
            <person name="Natvig D.O."/>
            <person name="Lalanne C."/>
            <person name="Gautier V."/>
            <person name="Ament-Velasquez S.L."/>
            <person name="Kruys A."/>
            <person name="Hutchinson M.I."/>
            <person name="Powell A.J."/>
            <person name="Barry K."/>
            <person name="Miller A.N."/>
            <person name="Grigoriev I.V."/>
            <person name="Debuchy R."/>
            <person name="Gladieux P."/>
            <person name="Hiltunen Thoren M."/>
            <person name="Johannesson H."/>
        </authorList>
    </citation>
    <scope>NUCLEOTIDE SEQUENCE</scope>
    <source>
        <strain evidence="2">SMH4131-1</strain>
    </source>
</reference>
<name>A0AAE0IVV6_9PEZI</name>
<proteinExistence type="predicted"/>
<feature type="region of interest" description="Disordered" evidence="1">
    <location>
        <begin position="155"/>
        <end position="227"/>
    </location>
</feature>
<dbReference type="AlphaFoldDB" id="A0AAE0IVV6"/>
<feature type="region of interest" description="Disordered" evidence="1">
    <location>
        <begin position="88"/>
        <end position="132"/>
    </location>
</feature>
<feature type="compositionally biased region" description="Acidic residues" evidence="1">
    <location>
        <begin position="106"/>
        <end position="116"/>
    </location>
</feature>
<comment type="caution">
    <text evidence="2">The sequence shown here is derived from an EMBL/GenBank/DDBJ whole genome shotgun (WGS) entry which is preliminary data.</text>
</comment>
<organism evidence="2 3">
    <name type="scientific">Cercophora scortea</name>
    <dbReference type="NCBI Taxonomy" id="314031"/>
    <lineage>
        <taxon>Eukaryota</taxon>
        <taxon>Fungi</taxon>
        <taxon>Dikarya</taxon>
        <taxon>Ascomycota</taxon>
        <taxon>Pezizomycotina</taxon>
        <taxon>Sordariomycetes</taxon>
        <taxon>Sordariomycetidae</taxon>
        <taxon>Sordariales</taxon>
        <taxon>Lasiosphaeriaceae</taxon>
        <taxon>Cercophora</taxon>
    </lineage>
</organism>
<protein>
    <submittedName>
        <fullName evidence="2">Uncharacterized protein</fullName>
    </submittedName>
</protein>
<accession>A0AAE0IVV6</accession>
<feature type="compositionally biased region" description="Low complexity" evidence="1">
    <location>
        <begin position="155"/>
        <end position="174"/>
    </location>
</feature>
<dbReference type="EMBL" id="JAUEPO010000002">
    <property type="protein sequence ID" value="KAK3332203.1"/>
    <property type="molecule type" value="Genomic_DNA"/>
</dbReference>
<keyword evidence="3" id="KW-1185">Reference proteome</keyword>
<feature type="compositionally biased region" description="Low complexity" evidence="1">
    <location>
        <begin position="35"/>
        <end position="51"/>
    </location>
</feature>
<feature type="region of interest" description="Disordered" evidence="1">
    <location>
        <begin position="14"/>
        <end position="51"/>
    </location>
</feature>
<evidence type="ECO:0000313" key="2">
    <source>
        <dbReference type="EMBL" id="KAK3332203.1"/>
    </source>
</evidence>
<evidence type="ECO:0000256" key="1">
    <source>
        <dbReference type="SAM" id="MobiDB-lite"/>
    </source>
</evidence>
<reference evidence="2" key="2">
    <citation type="submission" date="2023-06" db="EMBL/GenBank/DDBJ databases">
        <authorList>
            <consortium name="Lawrence Berkeley National Laboratory"/>
            <person name="Haridas S."/>
            <person name="Hensen N."/>
            <person name="Bonometti L."/>
            <person name="Westerberg I."/>
            <person name="Brannstrom I.O."/>
            <person name="Guillou S."/>
            <person name="Cros-Aarteil S."/>
            <person name="Calhoun S."/>
            <person name="Kuo A."/>
            <person name="Mondo S."/>
            <person name="Pangilinan J."/>
            <person name="Riley R."/>
            <person name="Labutti K."/>
            <person name="Andreopoulos B."/>
            <person name="Lipzen A."/>
            <person name="Chen C."/>
            <person name="Yanf M."/>
            <person name="Daum C."/>
            <person name="Ng V."/>
            <person name="Clum A."/>
            <person name="Steindorff A."/>
            <person name="Ohm R."/>
            <person name="Martin F."/>
            <person name="Silar P."/>
            <person name="Natvig D."/>
            <person name="Lalanne C."/>
            <person name="Gautier V."/>
            <person name="Ament-Velasquez S.L."/>
            <person name="Kruys A."/>
            <person name="Hutchinson M.I."/>
            <person name="Powell A.J."/>
            <person name="Barry K."/>
            <person name="Miller A.N."/>
            <person name="Grigoriev I.V."/>
            <person name="Debuchy R."/>
            <person name="Gladieux P."/>
            <person name="Thoren M.H."/>
            <person name="Johannesson H."/>
        </authorList>
    </citation>
    <scope>NUCLEOTIDE SEQUENCE</scope>
    <source>
        <strain evidence="2">SMH4131-1</strain>
    </source>
</reference>
<feature type="compositionally biased region" description="Basic and acidic residues" evidence="1">
    <location>
        <begin position="14"/>
        <end position="33"/>
    </location>
</feature>
<gene>
    <name evidence="2" type="ORF">B0T19DRAFT_482538</name>
</gene>
<evidence type="ECO:0000313" key="3">
    <source>
        <dbReference type="Proteomes" id="UP001286456"/>
    </source>
</evidence>
<feature type="compositionally biased region" description="Acidic residues" evidence="1">
    <location>
        <begin position="488"/>
        <end position="499"/>
    </location>
</feature>
<dbReference type="Proteomes" id="UP001286456">
    <property type="component" value="Unassembled WGS sequence"/>
</dbReference>